<protein>
    <submittedName>
        <fullName evidence="3">Type II toxin-antitoxin system RelE/ParE family toxin</fullName>
    </submittedName>
</protein>
<organism evidence="3 4">
    <name type="scientific">Rhizobium alvei</name>
    <dbReference type="NCBI Taxonomy" id="1132659"/>
    <lineage>
        <taxon>Bacteria</taxon>
        <taxon>Pseudomonadati</taxon>
        <taxon>Pseudomonadota</taxon>
        <taxon>Alphaproteobacteria</taxon>
        <taxon>Hyphomicrobiales</taxon>
        <taxon>Rhizobiaceae</taxon>
        <taxon>Rhizobium/Agrobacterium group</taxon>
        <taxon>Rhizobium</taxon>
    </lineage>
</organism>
<dbReference type="PANTHER" id="PTHR35601:SF1">
    <property type="entry name" value="TOXIN RELE"/>
    <property type="match status" value="1"/>
</dbReference>
<dbReference type="RefSeq" id="WP_304376226.1">
    <property type="nucleotide sequence ID" value="NZ_JAUOZU010000007.1"/>
</dbReference>
<sequence length="89" mass="10624">MVWAIELDSSVEKQLEKLAPDDAKRILKHLRERVAKDENPRRLGKALVGKQFANLWRYRVGDYRIICRIEDQRLVILVIKLGHRRDIYK</sequence>
<evidence type="ECO:0000256" key="2">
    <source>
        <dbReference type="ARBA" id="ARBA00022649"/>
    </source>
</evidence>
<keyword evidence="2" id="KW-1277">Toxin-antitoxin system</keyword>
<keyword evidence="4" id="KW-1185">Reference proteome</keyword>
<dbReference type="Pfam" id="PF05016">
    <property type="entry name" value="ParE_toxin"/>
    <property type="match status" value="1"/>
</dbReference>
<comment type="similarity">
    <text evidence="1">Belongs to the RelE toxin family.</text>
</comment>
<proteinExistence type="inferred from homology"/>
<dbReference type="InterPro" id="IPR007712">
    <property type="entry name" value="RelE/ParE_toxin"/>
</dbReference>
<reference evidence="3" key="1">
    <citation type="journal article" date="2015" name="Int. J. Syst. Evol. Microbiol.">
        <title>Rhizobium alvei sp. nov., isolated from a freshwater river.</title>
        <authorList>
            <person name="Sheu S.Y."/>
            <person name="Huang H.W."/>
            <person name="Young C.C."/>
            <person name="Chen W.M."/>
        </authorList>
    </citation>
    <scope>NUCLEOTIDE SEQUENCE</scope>
    <source>
        <strain evidence="3">TNR-22</strain>
    </source>
</reference>
<dbReference type="NCBIfam" id="TIGR02385">
    <property type="entry name" value="RelE_StbE"/>
    <property type="match status" value="1"/>
</dbReference>
<name>A0ABT8YKP2_9HYPH</name>
<reference evidence="3" key="2">
    <citation type="submission" date="2023-07" db="EMBL/GenBank/DDBJ databases">
        <authorList>
            <person name="Shen H."/>
        </authorList>
    </citation>
    <scope>NUCLEOTIDE SEQUENCE</scope>
    <source>
        <strain evidence="3">TNR-22</strain>
    </source>
</reference>
<dbReference type="SUPFAM" id="SSF143011">
    <property type="entry name" value="RelE-like"/>
    <property type="match status" value="1"/>
</dbReference>
<comment type="caution">
    <text evidence="3">The sequence shown here is derived from an EMBL/GenBank/DDBJ whole genome shotgun (WGS) entry which is preliminary data.</text>
</comment>
<dbReference type="PANTHER" id="PTHR35601">
    <property type="entry name" value="TOXIN RELE"/>
    <property type="match status" value="1"/>
</dbReference>
<evidence type="ECO:0000313" key="3">
    <source>
        <dbReference type="EMBL" id="MDO6964303.1"/>
    </source>
</evidence>
<evidence type="ECO:0000313" key="4">
    <source>
        <dbReference type="Proteomes" id="UP001174932"/>
    </source>
</evidence>
<accession>A0ABT8YKP2</accession>
<dbReference type="EMBL" id="JAUOZU010000007">
    <property type="protein sequence ID" value="MDO6964303.1"/>
    <property type="molecule type" value="Genomic_DNA"/>
</dbReference>
<dbReference type="Gene3D" id="3.30.2310.20">
    <property type="entry name" value="RelE-like"/>
    <property type="match status" value="1"/>
</dbReference>
<dbReference type="InterPro" id="IPR035093">
    <property type="entry name" value="RelE/ParE_toxin_dom_sf"/>
</dbReference>
<evidence type="ECO:0000256" key="1">
    <source>
        <dbReference type="ARBA" id="ARBA00006226"/>
    </source>
</evidence>
<dbReference type="Proteomes" id="UP001174932">
    <property type="component" value="Unassembled WGS sequence"/>
</dbReference>
<gene>
    <name evidence="3" type="ORF">Q4481_10065</name>
</gene>